<protein>
    <submittedName>
        <fullName evidence="3">Uncharacterized protein</fullName>
    </submittedName>
</protein>
<dbReference type="EMBL" id="JBBEGM010000001">
    <property type="protein sequence ID" value="MEJ2859992.1"/>
    <property type="molecule type" value="Genomic_DNA"/>
</dbReference>
<feature type="transmembrane region" description="Helical" evidence="2">
    <location>
        <begin position="79"/>
        <end position="100"/>
    </location>
</feature>
<feature type="compositionally biased region" description="Low complexity" evidence="1">
    <location>
        <begin position="194"/>
        <end position="203"/>
    </location>
</feature>
<proteinExistence type="predicted"/>
<accession>A0ABU8LZ10</accession>
<sequence>MLDSGVRLAAASLPVGVPVIVGLVVAVLRRRELPAVSTPAIVGLAVQLVVVLISTFLVAATSFDAFSLSPETLLPLSSVLGFVVILLQVVCWTLLLIALFRRLPGATPAPSEDRTPTGRHALVDDRGDQVIAEAGTTFLPVGAGATSRTGPPTGPRPVTGPPTPPPYGAPPVAPPGPPSVAPSVAPPGPPPGVPYRTTTVTRPGPLPGNGPASPGSPLPSMPIPVGAPTPDEPEDEVQDADAPEIGDTESADTETIQAYREPEPGPTAEEPEAPEEEPEEPAATDDAAPEEDTGAGVTQEDAEDAAGAVDAPDDGRYPGHLQEAEDGAAEPEATTGTTEFPGYLEGVESTESTETADGTASGDDAPGEDVDEEPPADADAEGDHTGATDGSTDGSTDGGAGGHPWFDPDGEAARTAAQPERS</sequence>
<feature type="compositionally biased region" description="Pro residues" evidence="1">
    <location>
        <begin position="152"/>
        <end position="193"/>
    </location>
</feature>
<keyword evidence="4" id="KW-1185">Reference proteome</keyword>
<evidence type="ECO:0000313" key="4">
    <source>
        <dbReference type="Proteomes" id="UP001369736"/>
    </source>
</evidence>
<dbReference type="RefSeq" id="WP_337699096.1">
    <property type="nucleotide sequence ID" value="NZ_JBBEGM010000001.1"/>
</dbReference>
<feature type="compositionally biased region" description="Acidic residues" evidence="1">
    <location>
        <begin position="231"/>
        <end position="252"/>
    </location>
</feature>
<dbReference type="PRINTS" id="PR01217">
    <property type="entry name" value="PRICHEXTENSN"/>
</dbReference>
<reference evidence="3 4" key="1">
    <citation type="submission" date="2024-03" db="EMBL/GenBank/DDBJ databases">
        <title>Actinomycetospora sp. OC33-EN07, a novel actinomycete isolated from wild orchid (Aerides multiflora).</title>
        <authorList>
            <person name="Suriyachadkun C."/>
        </authorList>
    </citation>
    <scope>NUCLEOTIDE SEQUENCE [LARGE SCALE GENOMIC DNA]</scope>
    <source>
        <strain evidence="3 4">OC33-EN07</strain>
    </source>
</reference>
<gene>
    <name evidence="3" type="ORF">WCD58_02420</name>
</gene>
<keyword evidence="2" id="KW-0472">Membrane</keyword>
<organism evidence="3 4">
    <name type="scientific">Actinomycetospora flava</name>
    <dbReference type="NCBI Taxonomy" id="3129232"/>
    <lineage>
        <taxon>Bacteria</taxon>
        <taxon>Bacillati</taxon>
        <taxon>Actinomycetota</taxon>
        <taxon>Actinomycetes</taxon>
        <taxon>Pseudonocardiales</taxon>
        <taxon>Pseudonocardiaceae</taxon>
        <taxon>Actinomycetospora</taxon>
    </lineage>
</organism>
<feature type="compositionally biased region" description="Low complexity" evidence="1">
    <location>
        <begin position="142"/>
        <end position="151"/>
    </location>
</feature>
<feature type="compositionally biased region" description="Polar residues" evidence="1">
    <location>
        <begin position="349"/>
        <end position="358"/>
    </location>
</feature>
<feature type="region of interest" description="Disordered" evidence="1">
    <location>
        <begin position="136"/>
        <end position="422"/>
    </location>
</feature>
<comment type="caution">
    <text evidence="3">The sequence shown here is derived from an EMBL/GenBank/DDBJ whole genome shotgun (WGS) entry which is preliminary data.</text>
</comment>
<dbReference type="Proteomes" id="UP001369736">
    <property type="component" value="Unassembled WGS sequence"/>
</dbReference>
<evidence type="ECO:0000256" key="2">
    <source>
        <dbReference type="SAM" id="Phobius"/>
    </source>
</evidence>
<feature type="compositionally biased region" description="Low complexity" evidence="1">
    <location>
        <begin position="330"/>
        <end position="339"/>
    </location>
</feature>
<keyword evidence="2" id="KW-1133">Transmembrane helix</keyword>
<feature type="compositionally biased region" description="Acidic residues" evidence="1">
    <location>
        <begin position="365"/>
        <end position="380"/>
    </location>
</feature>
<feature type="transmembrane region" description="Helical" evidence="2">
    <location>
        <begin position="6"/>
        <end position="28"/>
    </location>
</feature>
<name>A0ABU8LZ10_9PSEU</name>
<feature type="transmembrane region" description="Helical" evidence="2">
    <location>
        <begin position="40"/>
        <end position="59"/>
    </location>
</feature>
<keyword evidence="2" id="KW-0812">Transmembrane</keyword>
<feature type="compositionally biased region" description="Acidic residues" evidence="1">
    <location>
        <begin position="269"/>
        <end position="293"/>
    </location>
</feature>
<evidence type="ECO:0000313" key="3">
    <source>
        <dbReference type="EMBL" id="MEJ2859992.1"/>
    </source>
</evidence>
<evidence type="ECO:0000256" key="1">
    <source>
        <dbReference type="SAM" id="MobiDB-lite"/>
    </source>
</evidence>
<feature type="compositionally biased region" description="Pro residues" evidence="1">
    <location>
        <begin position="204"/>
        <end position="227"/>
    </location>
</feature>